<dbReference type="Proteomes" id="UP001152795">
    <property type="component" value="Unassembled WGS sequence"/>
</dbReference>
<dbReference type="AlphaFoldDB" id="A0A7D9KXG1"/>
<evidence type="ECO:0000313" key="2">
    <source>
        <dbReference type="Proteomes" id="UP001152795"/>
    </source>
</evidence>
<accession>A0A7D9KXG1</accession>
<comment type="caution">
    <text evidence="1">The sequence shown here is derived from an EMBL/GenBank/DDBJ whole genome shotgun (WGS) entry which is preliminary data.</text>
</comment>
<dbReference type="PANTHER" id="PTHR12517">
    <property type="entry name" value="VACUOLAR PROTEIN SORTING-ASSOCIATED PROTEIN 13B"/>
    <property type="match status" value="1"/>
</dbReference>
<sequence>MTSLFTDPAFLAQLLAVHYAYSALMKVGWIVGSLDIIGSPASFIRSLGQGIADFFYLPYDGLTRGPTAFVTGMTRGMSSFMSHISAGALTSVTNLASSISRNMDRLSFDEQYVRFQEQQRADGAPRRVISGFTHGLSGKLLESNSSTDIFAVTVSVLVSGNSHFDATLIMSCDSIMFLDTDDDTILSAFILKQVDMRDDPQHPRAIIVEHHVPGTDTISEVSSFADLSPTNTGPSRDVTNRSSRQSFSENEAVNLTLFMDPVYLRPLLSRFKLLKSGY</sequence>
<dbReference type="PANTHER" id="PTHR12517:SF0">
    <property type="entry name" value="INTERMEMBRANE LIPID TRANSFER PROTEIN VPS13B"/>
    <property type="match status" value="1"/>
</dbReference>
<keyword evidence="2" id="KW-1185">Reference proteome</keyword>
<reference evidence="1" key="1">
    <citation type="submission" date="2020-04" db="EMBL/GenBank/DDBJ databases">
        <authorList>
            <person name="Alioto T."/>
            <person name="Alioto T."/>
            <person name="Gomez Garrido J."/>
        </authorList>
    </citation>
    <scope>NUCLEOTIDE SEQUENCE</scope>
    <source>
        <strain evidence="1">A484AB</strain>
    </source>
</reference>
<dbReference type="EMBL" id="CACRXK020011928">
    <property type="protein sequence ID" value="CAB4022341.1"/>
    <property type="molecule type" value="Genomic_DNA"/>
</dbReference>
<name>A0A7D9KXG1_PARCT</name>
<dbReference type="InterPro" id="IPR039782">
    <property type="entry name" value="VPS13B"/>
</dbReference>
<organism evidence="1 2">
    <name type="scientific">Paramuricea clavata</name>
    <name type="common">Red gorgonian</name>
    <name type="synonym">Violescent sea-whip</name>
    <dbReference type="NCBI Taxonomy" id="317549"/>
    <lineage>
        <taxon>Eukaryota</taxon>
        <taxon>Metazoa</taxon>
        <taxon>Cnidaria</taxon>
        <taxon>Anthozoa</taxon>
        <taxon>Octocorallia</taxon>
        <taxon>Malacalcyonacea</taxon>
        <taxon>Plexauridae</taxon>
        <taxon>Paramuricea</taxon>
    </lineage>
</organism>
<gene>
    <name evidence="1" type="ORF">PACLA_8A012898</name>
</gene>
<protein>
    <submittedName>
        <fullName evidence="1">Vacuolar sorting-associated 13B-like</fullName>
    </submittedName>
</protein>
<evidence type="ECO:0000313" key="1">
    <source>
        <dbReference type="EMBL" id="CAB4022341.1"/>
    </source>
</evidence>
<proteinExistence type="predicted"/>
<dbReference type="OrthoDB" id="445152at2759"/>